<evidence type="ECO:0000313" key="2">
    <source>
        <dbReference type="EMBL" id="SHF49564.1"/>
    </source>
</evidence>
<dbReference type="InterPro" id="IPR025381">
    <property type="entry name" value="DUF4296"/>
</dbReference>
<evidence type="ECO:0000259" key="1">
    <source>
        <dbReference type="Pfam" id="PF14129"/>
    </source>
</evidence>
<dbReference type="RefSeq" id="WP_073043541.1">
    <property type="nucleotide sequence ID" value="NZ_FQUO01000008.1"/>
</dbReference>
<reference evidence="2 3" key="1">
    <citation type="submission" date="2016-11" db="EMBL/GenBank/DDBJ databases">
        <authorList>
            <person name="Jaros S."/>
            <person name="Januszkiewicz K."/>
            <person name="Wedrychowicz H."/>
        </authorList>
    </citation>
    <scope>NUCLEOTIDE SEQUENCE [LARGE SCALE GENOMIC DNA]</scope>
    <source>
        <strain evidence="2 3">DSM 26897</strain>
    </source>
</reference>
<dbReference type="EMBL" id="FQUO01000008">
    <property type="protein sequence ID" value="SHF49564.1"/>
    <property type="molecule type" value="Genomic_DNA"/>
</dbReference>
<dbReference type="STRING" id="1302690.BUE76_18390"/>
<protein>
    <recommendedName>
        <fullName evidence="1">DUF4296 domain-containing protein</fullName>
    </recommendedName>
</protein>
<gene>
    <name evidence="2" type="ORF">SAMN05444008_108230</name>
</gene>
<evidence type="ECO:0000313" key="3">
    <source>
        <dbReference type="Proteomes" id="UP000184368"/>
    </source>
</evidence>
<proteinExistence type="predicted"/>
<dbReference type="OrthoDB" id="672534at2"/>
<keyword evidence="3" id="KW-1185">Reference proteome</keyword>
<name>A0A1M5C471_9BACT</name>
<dbReference type="Proteomes" id="UP000184368">
    <property type="component" value="Unassembled WGS sequence"/>
</dbReference>
<accession>A0A1M5C471</accession>
<feature type="domain" description="DUF4296" evidence="1">
    <location>
        <begin position="21"/>
        <end position="102"/>
    </location>
</feature>
<dbReference type="Pfam" id="PF14129">
    <property type="entry name" value="DUF4296"/>
    <property type="match status" value="1"/>
</dbReference>
<sequence>MIRYLFFLLVLAACGSKPEVPENILPPAKMEAITWDMIRADGLLSHTIPADTITPAYDKRIQLYQEVFRMHGINQTDFKRSFIFYKNRPDLLKVVFTDMVKKAEKLPEVKKDTARAKPVI</sequence>
<dbReference type="AlphaFoldDB" id="A0A1M5C471"/>
<organism evidence="2 3">
    <name type="scientific">Cnuella takakiae</name>
    <dbReference type="NCBI Taxonomy" id="1302690"/>
    <lineage>
        <taxon>Bacteria</taxon>
        <taxon>Pseudomonadati</taxon>
        <taxon>Bacteroidota</taxon>
        <taxon>Chitinophagia</taxon>
        <taxon>Chitinophagales</taxon>
        <taxon>Chitinophagaceae</taxon>
        <taxon>Cnuella</taxon>
    </lineage>
</organism>